<dbReference type="RefSeq" id="WP_379788951.1">
    <property type="nucleotide sequence ID" value="NZ_JBHSHL010000050.1"/>
</dbReference>
<evidence type="ECO:0000313" key="2">
    <source>
        <dbReference type="Proteomes" id="UP001595916"/>
    </source>
</evidence>
<organism evidence="1 2">
    <name type="scientific">Filifactor villosus</name>
    <dbReference type="NCBI Taxonomy" id="29374"/>
    <lineage>
        <taxon>Bacteria</taxon>
        <taxon>Bacillati</taxon>
        <taxon>Bacillota</taxon>
        <taxon>Clostridia</taxon>
        <taxon>Peptostreptococcales</taxon>
        <taxon>Filifactoraceae</taxon>
        <taxon>Filifactor</taxon>
    </lineage>
</organism>
<dbReference type="Proteomes" id="UP001595916">
    <property type="component" value="Unassembled WGS sequence"/>
</dbReference>
<name>A0ABV9QPL3_9FIRM</name>
<evidence type="ECO:0000313" key="1">
    <source>
        <dbReference type="EMBL" id="MFC4805391.1"/>
    </source>
</evidence>
<dbReference type="EMBL" id="JBHSHL010000050">
    <property type="protein sequence ID" value="MFC4805391.1"/>
    <property type="molecule type" value="Genomic_DNA"/>
</dbReference>
<evidence type="ECO:0008006" key="3">
    <source>
        <dbReference type="Google" id="ProtNLM"/>
    </source>
</evidence>
<gene>
    <name evidence="1" type="ORF">ACFO4R_09885</name>
</gene>
<keyword evidence="2" id="KW-1185">Reference proteome</keyword>
<reference evidence="2" key="1">
    <citation type="journal article" date="2019" name="Int. J. Syst. Evol. Microbiol.">
        <title>The Global Catalogue of Microorganisms (GCM) 10K type strain sequencing project: providing services to taxonomists for standard genome sequencing and annotation.</title>
        <authorList>
            <consortium name="The Broad Institute Genomics Platform"/>
            <consortium name="The Broad Institute Genome Sequencing Center for Infectious Disease"/>
            <person name="Wu L."/>
            <person name="Ma J."/>
        </authorList>
    </citation>
    <scope>NUCLEOTIDE SEQUENCE [LARGE SCALE GENOMIC DNA]</scope>
    <source>
        <strain evidence="2">CCUG 46385</strain>
    </source>
</reference>
<protein>
    <recommendedName>
        <fullName evidence="3">DUF3847 domain-containing protein</fullName>
    </recommendedName>
</protein>
<accession>A0ABV9QPL3</accession>
<proteinExistence type="predicted"/>
<sequence>MVETKKKAKLSIEEKIARREEMAQKNSNELKVLKRKLSEQKRKERDKRIYEKGAVFESIIKESIAFNKDDYSQLLIYAKSLNGFMEKVSELCKKSMEKSTSEEVKTEETKSEG</sequence>
<comment type="caution">
    <text evidence="1">The sequence shown here is derived from an EMBL/GenBank/DDBJ whole genome shotgun (WGS) entry which is preliminary data.</text>
</comment>